<evidence type="ECO:0000313" key="1">
    <source>
        <dbReference type="EMBL" id="KAI8016725.1"/>
    </source>
</evidence>
<evidence type="ECO:0000313" key="2">
    <source>
        <dbReference type="Proteomes" id="UP001060215"/>
    </source>
</evidence>
<gene>
    <name evidence="1" type="ORF">LOK49_LG05G02094</name>
</gene>
<organism evidence="1 2">
    <name type="scientific">Camellia lanceoleosa</name>
    <dbReference type="NCBI Taxonomy" id="1840588"/>
    <lineage>
        <taxon>Eukaryota</taxon>
        <taxon>Viridiplantae</taxon>
        <taxon>Streptophyta</taxon>
        <taxon>Embryophyta</taxon>
        <taxon>Tracheophyta</taxon>
        <taxon>Spermatophyta</taxon>
        <taxon>Magnoliopsida</taxon>
        <taxon>eudicotyledons</taxon>
        <taxon>Gunneridae</taxon>
        <taxon>Pentapetalae</taxon>
        <taxon>asterids</taxon>
        <taxon>Ericales</taxon>
        <taxon>Theaceae</taxon>
        <taxon>Camellia</taxon>
    </lineage>
</organism>
<keyword evidence="2" id="KW-1185">Reference proteome</keyword>
<name>A0ACC0HW95_9ERIC</name>
<dbReference type="EMBL" id="CM045761">
    <property type="protein sequence ID" value="KAI8016725.1"/>
    <property type="molecule type" value="Genomic_DNA"/>
</dbReference>
<reference evidence="1 2" key="1">
    <citation type="journal article" date="2022" name="Plant J.">
        <title>Chromosome-level genome of Camellia lanceoleosa provides a valuable resource for understanding genome evolution and self-incompatibility.</title>
        <authorList>
            <person name="Gong W."/>
            <person name="Xiao S."/>
            <person name="Wang L."/>
            <person name="Liao Z."/>
            <person name="Chang Y."/>
            <person name="Mo W."/>
            <person name="Hu G."/>
            <person name="Li W."/>
            <person name="Zhao G."/>
            <person name="Zhu H."/>
            <person name="Hu X."/>
            <person name="Ji K."/>
            <person name="Xiang X."/>
            <person name="Song Q."/>
            <person name="Yuan D."/>
            <person name="Jin S."/>
            <person name="Zhang L."/>
        </authorList>
    </citation>
    <scope>NUCLEOTIDE SEQUENCE [LARGE SCALE GENOMIC DNA]</scope>
    <source>
        <strain evidence="1">SQ_2022a</strain>
    </source>
</reference>
<sequence length="73" mass="7910">MEANRASVLVLLLVCGMFLFEYNTAEACPLYCLEADYMICESSGSQRLSPACNCCLAGKGCTIYFNDGTSETC</sequence>
<comment type="caution">
    <text evidence="1">The sequence shown here is derived from an EMBL/GenBank/DDBJ whole genome shotgun (WGS) entry which is preliminary data.</text>
</comment>
<accession>A0ACC0HW95</accession>
<proteinExistence type="predicted"/>
<protein>
    <submittedName>
        <fullName evidence="1">Uncharacterized protein</fullName>
    </submittedName>
</protein>
<dbReference type="Proteomes" id="UP001060215">
    <property type="component" value="Chromosome 4"/>
</dbReference>